<reference evidence="9 10" key="1">
    <citation type="submission" date="2018-01" db="EMBL/GenBank/DDBJ databases">
        <title>The draft genome sequence of Halioglobus lutimaris HF004.</title>
        <authorList>
            <person name="Du Z.-J."/>
            <person name="Shi M.-J."/>
        </authorList>
    </citation>
    <scope>NUCLEOTIDE SEQUENCE [LARGE SCALE GENOMIC DNA]</scope>
    <source>
        <strain evidence="9 10">HF004</strain>
    </source>
</reference>
<evidence type="ECO:0000256" key="5">
    <source>
        <dbReference type="ARBA" id="ARBA00023136"/>
    </source>
</evidence>
<dbReference type="Pfam" id="PF07715">
    <property type="entry name" value="Plug"/>
    <property type="match status" value="1"/>
</dbReference>
<dbReference type="GO" id="GO:0009279">
    <property type="term" value="C:cell outer membrane"/>
    <property type="evidence" value="ECO:0007669"/>
    <property type="project" value="UniProtKB-SubCell"/>
</dbReference>
<evidence type="ECO:0000256" key="6">
    <source>
        <dbReference type="ARBA" id="ARBA00023237"/>
    </source>
</evidence>
<comment type="caution">
    <text evidence="9">The sequence shown here is derived from an EMBL/GenBank/DDBJ whole genome shotgun (WGS) entry which is preliminary data.</text>
</comment>
<keyword evidence="2" id="KW-0813">Transport</keyword>
<keyword evidence="10" id="KW-1185">Reference proteome</keyword>
<evidence type="ECO:0000313" key="10">
    <source>
        <dbReference type="Proteomes" id="UP000235005"/>
    </source>
</evidence>
<evidence type="ECO:0000256" key="1">
    <source>
        <dbReference type="ARBA" id="ARBA00004571"/>
    </source>
</evidence>
<dbReference type="InterPro" id="IPR039426">
    <property type="entry name" value="TonB-dep_rcpt-like"/>
</dbReference>
<feature type="domain" description="TonB-dependent receptor plug" evidence="8">
    <location>
        <begin position="59"/>
        <end position="163"/>
    </location>
</feature>
<dbReference type="SUPFAM" id="SSF56935">
    <property type="entry name" value="Porins"/>
    <property type="match status" value="1"/>
</dbReference>
<dbReference type="InterPro" id="IPR036942">
    <property type="entry name" value="Beta-barrel_TonB_sf"/>
</dbReference>
<name>A0A2N5WZX1_9GAMM</name>
<dbReference type="InterPro" id="IPR037066">
    <property type="entry name" value="Plug_dom_sf"/>
</dbReference>
<feature type="chain" id="PRO_5014652689" description="TonB-dependent receptor plug domain-containing protein" evidence="7">
    <location>
        <begin position="23"/>
        <end position="749"/>
    </location>
</feature>
<dbReference type="EMBL" id="PKUS01000023">
    <property type="protein sequence ID" value="PLW67784.1"/>
    <property type="molecule type" value="Genomic_DNA"/>
</dbReference>
<dbReference type="InterPro" id="IPR012910">
    <property type="entry name" value="Plug_dom"/>
</dbReference>
<organism evidence="9 10">
    <name type="scientific">Pseudohalioglobus lutimaris</name>
    <dbReference type="NCBI Taxonomy" id="1737061"/>
    <lineage>
        <taxon>Bacteria</taxon>
        <taxon>Pseudomonadati</taxon>
        <taxon>Pseudomonadota</taxon>
        <taxon>Gammaproteobacteria</taxon>
        <taxon>Cellvibrionales</taxon>
        <taxon>Halieaceae</taxon>
        <taxon>Pseudohalioglobus</taxon>
    </lineage>
</organism>
<dbReference type="GO" id="GO:0044718">
    <property type="term" value="P:siderophore transmembrane transport"/>
    <property type="evidence" value="ECO:0007669"/>
    <property type="project" value="TreeGrafter"/>
</dbReference>
<accession>A0A2N5WZX1</accession>
<gene>
    <name evidence="9" type="ORF">C0039_15310</name>
</gene>
<keyword evidence="3" id="KW-1134">Transmembrane beta strand</keyword>
<dbReference type="GO" id="GO:0015344">
    <property type="term" value="F:siderophore uptake transmembrane transporter activity"/>
    <property type="evidence" value="ECO:0007669"/>
    <property type="project" value="TreeGrafter"/>
</dbReference>
<dbReference type="RefSeq" id="WP_101518552.1">
    <property type="nucleotide sequence ID" value="NZ_PKUS01000023.1"/>
</dbReference>
<evidence type="ECO:0000256" key="2">
    <source>
        <dbReference type="ARBA" id="ARBA00022448"/>
    </source>
</evidence>
<sequence>MAYICKNLWYGFALLISFSAFAADTIEDFPLEPDPFVDDSNKDSVQIFITPTRMASSIIDSPNAVTSLDVSTLRKLGITEMVDAMRLVPGMMVSETHGSDVSVGYHGANVNVPRRSEVLYNSNRLHRPGYAGAHWYRLPIDLQDLNFIEVVRGPSPEYGTNAMTSTVNLIQDTVATRGLYGSVRIGDASTRDVFLNGGWLIGDAQLGLRYFHRENDGFDGSVGLEGNYANEVSTDSLMVNVEHRLANGWVFDVAASYADSNYQVPGFGHLVPDDPFVEVALENFRVAPDADETAGFISTKLHGGLSTGGISHEMTVGLNYSNFSRDQVISLCGNNFAFDPRVSEVDQLPSVHFHVDDQLAVVTAMITGNLVLEHSLVATPTPAEQATIDALGPYLQSYGLSMLDVKCGLTDQDLDEDRYEINTYVVSHLSDSLQNAFSISYTHNSITAQTYLNGTVDQDSIHISDTLRYSPNARWVFNGTLSLETADNVDTSDAFSYRLSANYLIQQDWVLRAMHARFERLPDVYETSRHWTYYTEYDPGVVDHLERTAGYLTRVAVSPDDLEPEILSNFEIGLSYSAFNRLQADVKIFYEDYNDLISESFNYVDFKLTNNGELQTQGIELGLHHTTELGIEWGASYTYMDVDSDTPYELSLRPDHSGSLWAILPLGPKTWLSGVYYGAANVAEGSYDRFDFTLTHRIDMDRGHLDLQANYRRYPDGINAFTEISSITPNVALVDGQDRLFFTASLSFF</sequence>
<keyword evidence="7" id="KW-0732">Signal</keyword>
<evidence type="ECO:0000256" key="3">
    <source>
        <dbReference type="ARBA" id="ARBA00022452"/>
    </source>
</evidence>
<keyword evidence="5" id="KW-0472">Membrane</keyword>
<dbReference type="AlphaFoldDB" id="A0A2N5WZX1"/>
<feature type="signal peptide" evidence="7">
    <location>
        <begin position="1"/>
        <end position="22"/>
    </location>
</feature>
<dbReference type="PANTHER" id="PTHR30069:SF27">
    <property type="entry name" value="BLL4766 PROTEIN"/>
    <property type="match status" value="1"/>
</dbReference>
<proteinExistence type="predicted"/>
<comment type="subcellular location">
    <subcellularLocation>
        <location evidence="1">Cell outer membrane</location>
        <topology evidence="1">Multi-pass membrane protein</topology>
    </subcellularLocation>
</comment>
<dbReference type="Gene3D" id="2.40.170.20">
    <property type="entry name" value="TonB-dependent receptor, beta-barrel domain"/>
    <property type="match status" value="2"/>
</dbReference>
<keyword evidence="6" id="KW-0998">Cell outer membrane</keyword>
<evidence type="ECO:0000313" key="9">
    <source>
        <dbReference type="EMBL" id="PLW67784.1"/>
    </source>
</evidence>
<dbReference type="OrthoDB" id="9758929at2"/>
<keyword evidence="4" id="KW-0812">Transmembrane</keyword>
<evidence type="ECO:0000259" key="8">
    <source>
        <dbReference type="Pfam" id="PF07715"/>
    </source>
</evidence>
<dbReference type="PANTHER" id="PTHR30069">
    <property type="entry name" value="TONB-DEPENDENT OUTER MEMBRANE RECEPTOR"/>
    <property type="match status" value="1"/>
</dbReference>
<dbReference type="Gene3D" id="2.170.130.10">
    <property type="entry name" value="TonB-dependent receptor, plug domain"/>
    <property type="match status" value="1"/>
</dbReference>
<protein>
    <recommendedName>
        <fullName evidence="8">TonB-dependent receptor plug domain-containing protein</fullName>
    </recommendedName>
</protein>
<evidence type="ECO:0000256" key="7">
    <source>
        <dbReference type="SAM" id="SignalP"/>
    </source>
</evidence>
<dbReference type="Proteomes" id="UP000235005">
    <property type="component" value="Unassembled WGS sequence"/>
</dbReference>
<evidence type="ECO:0000256" key="4">
    <source>
        <dbReference type="ARBA" id="ARBA00022692"/>
    </source>
</evidence>